<accession>A0ABR7ND99</accession>
<evidence type="ECO:0008006" key="3">
    <source>
        <dbReference type="Google" id="ProtNLM"/>
    </source>
</evidence>
<gene>
    <name evidence="1" type="ORF">H8716_11355</name>
</gene>
<evidence type="ECO:0000313" key="2">
    <source>
        <dbReference type="Proteomes" id="UP000657421"/>
    </source>
</evidence>
<evidence type="ECO:0000313" key="1">
    <source>
        <dbReference type="EMBL" id="MBC8573673.1"/>
    </source>
</evidence>
<reference evidence="1 2" key="1">
    <citation type="submission" date="2020-08" db="EMBL/GenBank/DDBJ databases">
        <title>Genome public.</title>
        <authorList>
            <person name="Liu C."/>
            <person name="Sun Q."/>
        </authorList>
    </citation>
    <scope>NUCLEOTIDE SEQUENCE [LARGE SCALE GENOMIC DNA]</scope>
    <source>
        <strain evidence="1 2">NSJ-46</strain>
    </source>
</reference>
<proteinExistence type="predicted"/>
<name>A0ABR7ND99_9FIRM</name>
<organism evidence="1 2">
    <name type="scientific">Jingyaoa shaoxingensis</name>
    <dbReference type="NCBI Taxonomy" id="2763671"/>
    <lineage>
        <taxon>Bacteria</taxon>
        <taxon>Bacillati</taxon>
        <taxon>Bacillota</taxon>
        <taxon>Clostridia</taxon>
        <taxon>Lachnospirales</taxon>
        <taxon>Lachnospiraceae</taxon>
        <taxon>Jingyaoa</taxon>
    </lineage>
</organism>
<sequence length="353" mass="39551">MPTNRELLMRAAGTAISTGSLAGGGLLQPYQARQFIQQTFEATNLAPLVRHEMRAERRGEIDKIGIAPRLLREKKENTDDGYRASVATSQISFSTTPVRLPWEVTEETLRQNIEGENMNKVITDLMTAQLGVDMEDLYLNGNEDVSKAAEFSESKTYAAGDTVTHNKKLYIFDKAHSAGTWAGTDTTEIGEAADVDFLKVNDGWIKQIKEGGHILDKSSEAEMSLDMFYQMVASIPNKYNNGKLRWLMSPRRAQQWELFLLNLVAHHGGAVPDNMYTAPVKIPTVECPSMSDDVILLTDPKNLIVVNSYTVKIRSTNTDKESIMMDKRFYVAHLDYDPIIEEKDATGILLLKR</sequence>
<comment type="caution">
    <text evidence="1">The sequence shown here is derived from an EMBL/GenBank/DDBJ whole genome shotgun (WGS) entry which is preliminary data.</text>
</comment>
<dbReference type="EMBL" id="JACRSZ010000011">
    <property type="protein sequence ID" value="MBC8573673.1"/>
    <property type="molecule type" value="Genomic_DNA"/>
</dbReference>
<dbReference type="RefSeq" id="WP_249308964.1">
    <property type="nucleotide sequence ID" value="NZ_JACRSZ010000011.1"/>
</dbReference>
<dbReference type="Proteomes" id="UP000657421">
    <property type="component" value="Unassembled WGS sequence"/>
</dbReference>
<keyword evidence="2" id="KW-1185">Reference proteome</keyword>
<protein>
    <recommendedName>
        <fullName evidence="3">Phage major capsid protein</fullName>
    </recommendedName>
</protein>